<dbReference type="InterPro" id="IPR010679">
    <property type="entry name" value="DUF1254"/>
</dbReference>
<dbReference type="InterPro" id="IPR037050">
    <property type="entry name" value="DUF1254_sf"/>
</dbReference>
<accession>A0A9X2YTL4</accession>
<dbReference type="Gene3D" id="2.60.40.1610">
    <property type="entry name" value="Domain of unknown function DUF1254"/>
    <property type="match status" value="1"/>
</dbReference>
<dbReference type="PANTHER" id="PTHR36509">
    <property type="entry name" value="BLL3101 PROTEIN"/>
    <property type="match status" value="1"/>
</dbReference>
<dbReference type="RefSeq" id="WP_264014550.1">
    <property type="nucleotide sequence ID" value="NZ_JACKSJ010000182.1"/>
</dbReference>
<dbReference type="Pfam" id="PF06863">
    <property type="entry name" value="DUF1254"/>
    <property type="match status" value="1"/>
</dbReference>
<dbReference type="InterPro" id="IPR010621">
    <property type="entry name" value="DUF1214"/>
</dbReference>
<keyword evidence="4" id="KW-1185">Reference proteome</keyword>
<evidence type="ECO:0000259" key="2">
    <source>
        <dbReference type="Pfam" id="PF06863"/>
    </source>
</evidence>
<gene>
    <name evidence="3" type="ORF">H7I41_20890</name>
</gene>
<reference evidence="3" key="1">
    <citation type="submission" date="2020-07" db="EMBL/GenBank/DDBJ databases">
        <authorList>
            <person name="Pettersson B.M.F."/>
            <person name="Behra P.R.K."/>
            <person name="Ramesh M."/>
            <person name="Das S."/>
            <person name="Dasgupta S."/>
            <person name="Kirsebom L.A."/>
        </authorList>
    </citation>
    <scope>NUCLEOTIDE SEQUENCE</scope>
    <source>
        <strain evidence="3">DSM 44615</strain>
    </source>
</reference>
<protein>
    <submittedName>
        <fullName evidence="3">DUF1254 domain-containing protein</fullName>
    </submittedName>
</protein>
<dbReference type="PANTHER" id="PTHR36509:SF3">
    <property type="entry name" value="SIGNAL PEPTIDE PROTEIN"/>
    <property type="match status" value="1"/>
</dbReference>
<comment type="caution">
    <text evidence="3">The sequence shown here is derived from an EMBL/GenBank/DDBJ whole genome shotgun (WGS) entry which is preliminary data.</text>
</comment>
<dbReference type="InterPro" id="IPR037049">
    <property type="entry name" value="DUF1214_C_sf"/>
</dbReference>
<dbReference type="EMBL" id="JACKSJ010000182">
    <property type="protein sequence ID" value="MCV7172377.1"/>
    <property type="molecule type" value="Genomic_DNA"/>
</dbReference>
<evidence type="ECO:0000259" key="1">
    <source>
        <dbReference type="Pfam" id="PF06742"/>
    </source>
</evidence>
<feature type="domain" description="DUF1214" evidence="1">
    <location>
        <begin position="326"/>
        <end position="431"/>
    </location>
</feature>
<dbReference type="SUPFAM" id="SSF160935">
    <property type="entry name" value="VPA0735-like"/>
    <property type="match status" value="1"/>
</dbReference>
<name>A0A9X2YTL4_9MYCO</name>
<reference evidence="3" key="2">
    <citation type="journal article" date="2022" name="BMC Genomics">
        <title>Comparative genome analysis of mycobacteria focusing on tRNA and non-coding RNA.</title>
        <authorList>
            <person name="Behra P.R.K."/>
            <person name="Pettersson B.M.F."/>
            <person name="Ramesh M."/>
            <person name="Das S."/>
            <person name="Dasgupta S."/>
            <person name="Kirsebom L.A."/>
        </authorList>
    </citation>
    <scope>NUCLEOTIDE SEQUENCE</scope>
    <source>
        <strain evidence="3">DSM 44615</strain>
    </source>
</reference>
<dbReference type="Gene3D" id="1.10.3360.10">
    <property type="entry name" value="VPA0735-like domain"/>
    <property type="match status" value="1"/>
</dbReference>
<dbReference type="Gene3D" id="2.60.120.600">
    <property type="entry name" value="Domain of unknown function DUF1214, C-terminal domain"/>
    <property type="match status" value="1"/>
</dbReference>
<evidence type="ECO:0000313" key="3">
    <source>
        <dbReference type="EMBL" id="MCV7172377.1"/>
    </source>
</evidence>
<sequence>MTMTRTELHERTLYRRAVEAAIWGMPAVNYDRMLQALVRDAHGGGNQIVYWSRLLDWKNQTLTPNPDAVYLMPFYDTTDGPVVLEIPAAGEGSITGSVDDAWQCALEDVGQAGIDAGKGGKFLILPPGYQDDIPDGYIALRSSTYSGYAILRSNLGGGTAADIADAVAYGRTVKFYPLEKVRDDPQTTFVDAADVLFDAAIPYDAEFFESLDRRVQAEPWLTRDKAMIDICRSIGIVKGQPFAPDQATEQVLAGAMQEVRAWLDDKYERVYTTPFFAETRWALPASPDLIEASTNNYGNPGVYPIDDRAMSYSIAFFSAKRLGTGQFYLMAVRDADGNPLDGSSTYRLTVPAHVPVTLYWSATAYNRATHTLIHDVPWASRSSHTPELRSNADGSVELAFGPIPPDGGQGNWIPTRSGEQFEVLCRFYGPTPPLFDKTWTLPDIRPVR</sequence>
<proteinExistence type="predicted"/>
<evidence type="ECO:0000313" key="4">
    <source>
        <dbReference type="Proteomes" id="UP001140293"/>
    </source>
</evidence>
<dbReference type="Proteomes" id="UP001140293">
    <property type="component" value="Unassembled WGS sequence"/>
</dbReference>
<organism evidence="3 4">
    <name type="scientific">[Mycobacterium] manitobense</name>
    <dbReference type="NCBI Taxonomy" id="190147"/>
    <lineage>
        <taxon>Bacteria</taxon>
        <taxon>Bacillati</taxon>
        <taxon>Actinomycetota</taxon>
        <taxon>Actinomycetes</taxon>
        <taxon>Mycobacteriales</taxon>
        <taxon>Mycobacteriaceae</taxon>
        <taxon>Mycolicibacterium</taxon>
    </lineage>
</organism>
<dbReference type="Pfam" id="PF06742">
    <property type="entry name" value="DUF1214"/>
    <property type="match status" value="1"/>
</dbReference>
<dbReference type="AlphaFoldDB" id="A0A9X2YTL4"/>
<feature type="domain" description="DUF1254" evidence="2">
    <location>
        <begin position="46"/>
        <end position="177"/>
    </location>
</feature>